<dbReference type="EMBL" id="QBKI01000009">
    <property type="protein sequence ID" value="PTX15110.1"/>
    <property type="molecule type" value="Genomic_DNA"/>
</dbReference>
<dbReference type="InterPro" id="IPR013454">
    <property type="entry name" value="Bifunc_RhaD/ADH"/>
</dbReference>
<comment type="caution">
    <text evidence="4">The sequence shown here is derived from an EMBL/GenBank/DDBJ whole genome shotgun (WGS) entry which is preliminary data.</text>
</comment>
<feature type="domain" description="Class II aldolase/adducin N-terminal" evidence="3">
    <location>
        <begin position="55"/>
        <end position="257"/>
    </location>
</feature>
<dbReference type="Proteomes" id="UP000244225">
    <property type="component" value="Unassembled WGS sequence"/>
</dbReference>
<evidence type="ECO:0000313" key="5">
    <source>
        <dbReference type="Proteomes" id="UP000244225"/>
    </source>
</evidence>
<dbReference type="PANTHER" id="PTHR43669:SF8">
    <property type="entry name" value="SHORT-CHAIN TYPE DEHYDROGENASE_REDUCTASE-RELATED"/>
    <property type="match status" value="1"/>
</dbReference>
<dbReference type="FunFam" id="3.40.50.720:FF:000084">
    <property type="entry name" value="Short-chain dehydrogenase reductase"/>
    <property type="match status" value="1"/>
</dbReference>
<proteinExistence type="inferred from homology"/>
<dbReference type="Gene3D" id="3.40.50.720">
    <property type="entry name" value="NAD(P)-binding Rossmann-like Domain"/>
    <property type="match status" value="1"/>
</dbReference>
<reference evidence="4 5" key="1">
    <citation type="submission" date="2018-04" db="EMBL/GenBank/DDBJ databases">
        <title>Genomic Encyclopedia of Archaeal and Bacterial Type Strains, Phase II (KMG-II): from individual species to whole genera.</title>
        <authorList>
            <person name="Goeker M."/>
        </authorList>
    </citation>
    <scope>NUCLEOTIDE SEQUENCE [LARGE SCALE GENOMIC DNA]</scope>
    <source>
        <strain evidence="4 5">DSM 100162</strain>
    </source>
</reference>
<dbReference type="PRINTS" id="PR00080">
    <property type="entry name" value="SDRFAMILY"/>
</dbReference>
<sequence>MPPERLSRHDCHPGKPNDTYMKHMSELTANTSFEHVSYLWDEEAAARLAGDEVALLIYRSNLLGADLRLTNYGGGNTSCKAMARDPLTGEESEVMWVKGSGGDLGTLTRSGLAALYVDRLRSLRKVYPGKAHEDEMVALFNHCLFDLESKAPSIDTPLHGLLPFRHIDHLHPDAAIAIAASRDGKTITEELFRGSIGWVDWQRPGFDLGVRLRQCLEENPGIRGIMLGSHGLFTWGDTAYESYINTLEVVERCAAYLERHSAQGKPVFGGARIQSLAEADRRKQAAALAPVLRGLCSSERHMVGHFTDDPRVLEFINSNDLERLAPMGTSCPDHFLRTKISPLVLDLKPGEDLSDFRVVQEKLKPAFEGYRRMYTNYYEKHRHPDSPPIRDRNPVIILYPGVGLFAFAKDKQTARVASEFYINAINVMRGAEAISTYTSLPRQEAFDIEYWLLEEAKLQRMPKPKPLSGKIALVTGSAGGIGKAIARKFVEEGAVVILNDMNEARLQGAGEEFRSAYGKDAYTTVVLDVTRREQIQETFQTAALAFGGVDILVNNAGLSISKPLEDHTEKDWDLLYEVLVKGQFLVTQAAVDVMRRQATGGDVLNIVSKNALVSGPNNTGYGSAKAAQLHLSRLNAAELGGDGIRVNVVNPDAVISESNIWAGGWAEGRAKAYGITVEELPAFYAKRTLLGQVILPEDIANACFAFVGGLLSKSTGNVLNVDGGVAMAFVR</sequence>
<keyword evidence="5" id="KW-1185">Reference proteome</keyword>
<dbReference type="InterPro" id="IPR036291">
    <property type="entry name" value="NAD(P)-bd_dom_sf"/>
</dbReference>
<dbReference type="NCBIfam" id="NF006191">
    <property type="entry name" value="PRK08324.1-5"/>
    <property type="match status" value="1"/>
</dbReference>
<dbReference type="InterPro" id="IPR001303">
    <property type="entry name" value="Aldolase_II/adducin_N"/>
</dbReference>
<dbReference type="NCBIfam" id="TIGR02632">
    <property type="entry name" value="RhaD_aldol-ADH"/>
    <property type="match status" value="1"/>
</dbReference>
<evidence type="ECO:0000256" key="1">
    <source>
        <dbReference type="ARBA" id="ARBA00006484"/>
    </source>
</evidence>
<dbReference type="InterPro" id="IPR002347">
    <property type="entry name" value="SDR_fam"/>
</dbReference>
<name>A0A2T5YEG7_9BACT</name>
<dbReference type="PRINTS" id="PR00081">
    <property type="entry name" value="GDHRDH"/>
</dbReference>
<dbReference type="SMART" id="SM01007">
    <property type="entry name" value="Aldolase_II"/>
    <property type="match status" value="1"/>
</dbReference>
<dbReference type="SUPFAM" id="SSF53639">
    <property type="entry name" value="AraD/HMP-PK domain-like"/>
    <property type="match status" value="1"/>
</dbReference>
<evidence type="ECO:0000256" key="2">
    <source>
        <dbReference type="ARBA" id="ARBA00023002"/>
    </source>
</evidence>
<protein>
    <submittedName>
        <fullName evidence="4">Rhamnulose-1-phosphate aldolase/alcohol dehydrogenase</fullName>
    </submittedName>
</protein>
<dbReference type="Pfam" id="PF13561">
    <property type="entry name" value="adh_short_C2"/>
    <property type="match status" value="1"/>
</dbReference>
<evidence type="ECO:0000313" key="4">
    <source>
        <dbReference type="EMBL" id="PTX15110.1"/>
    </source>
</evidence>
<organism evidence="4 5">
    <name type="scientific">Pontibacter mucosus</name>
    <dbReference type="NCBI Taxonomy" id="1649266"/>
    <lineage>
        <taxon>Bacteria</taxon>
        <taxon>Pseudomonadati</taxon>
        <taxon>Bacteroidota</taxon>
        <taxon>Cytophagia</taxon>
        <taxon>Cytophagales</taxon>
        <taxon>Hymenobacteraceae</taxon>
        <taxon>Pontibacter</taxon>
    </lineage>
</organism>
<gene>
    <name evidence="4" type="ORF">C8N40_109208</name>
</gene>
<keyword evidence="2" id="KW-0560">Oxidoreductase</keyword>
<dbReference type="Pfam" id="PF00596">
    <property type="entry name" value="Aldolase_II"/>
    <property type="match status" value="1"/>
</dbReference>
<comment type="similarity">
    <text evidence="1">Belongs to the short-chain dehydrogenases/reductases (SDR) family.</text>
</comment>
<evidence type="ECO:0000259" key="3">
    <source>
        <dbReference type="SMART" id="SM01007"/>
    </source>
</evidence>
<dbReference type="Gene3D" id="3.40.225.10">
    <property type="entry name" value="Class II aldolase/adducin N-terminal domain"/>
    <property type="match status" value="1"/>
</dbReference>
<dbReference type="PANTHER" id="PTHR43669">
    <property type="entry name" value="5-KETO-D-GLUCONATE 5-REDUCTASE"/>
    <property type="match status" value="1"/>
</dbReference>
<dbReference type="AlphaFoldDB" id="A0A2T5YEG7"/>
<dbReference type="GO" id="GO:0016491">
    <property type="term" value="F:oxidoreductase activity"/>
    <property type="evidence" value="ECO:0007669"/>
    <property type="project" value="UniProtKB-KW"/>
</dbReference>
<dbReference type="SUPFAM" id="SSF51735">
    <property type="entry name" value="NAD(P)-binding Rossmann-fold domains"/>
    <property type="match status" value="1"/>
</dbReference>
<dbReference type="NCBIfam" id="NF006189">
    <property type="entry name" value="PRK08324.1-3"/>
    <property type="match status" value="1"/>
</dbReference>
<dbReference type="InterPro" id="IPR036409">
    <property type="entry name" value="Aldolase_II/adducin_N_sf"/>
</dbReference>
<accession>A0A2T5YEG7</accession>